<dbReference type="Pfam" id="PF01081">
    <property type="entry name" value="Aldolase"/>
    <property type="match status" value="1"/>
</dbReference>
<comment type="subunit">
    <text evidence="4">Homotrimer.</text>
</comment>
<proteinExistence type="inferred from homology"/>
<dbReference type="RefSeq" id="WP_378159688.1">
    <property type="nucleotide sequence ID" value="NZ_JBHSBU010000001.1"/>
</dbReference>
<dbReference type="Proteomes" id="UP001595791">
    <property type="component" value="Unassembled WGS sequence"/>
</dbReference>
<dbReference type="EMBL" id="JBHSBU010000001">
    <property type="protein sequence ID" value="MFC4157739.1"/>
    <property type="molecule type" value="Genomic_DNA"/>
</dbReference>
<evidence type="ECO:0000256" key="5">
    <source>
        <dbReference type="ARBA" id="ARBA00013063"/>
    </source>
</evidence>
<dbReference type="PANTHER" id="PTHR30246:SF1">
    <property type="entry name" value="2-DEHYDRO-3-DEOXY-6-PHOSPHOGALACTONATE ALDOLASE-RELATED"/>
    <property type="match status" value="1"/>
</dbReference>
<dbReference type="EC" id="4.1.2.14" evidence="5"/>
<dbReference type="NCBIfam" id="TIGR01182">
    <property type="entry name" value="eda"/>
    <property type="match status" value="1"/>
</dbReference>
<dbReference type="PANTHER" id="PTHR30246">
    <property type="entry name" value="2-KETO-3-DEOXY-6-PHOSPHOGLUCONATE ALDOLASE"/>
    <property type="match status" value="1"/>
</dbReference>
<accession>A0ABV8MKD9</accession>
<keyword evidence="7" id="KW-0704">Schiff base</keyword>
<dbReference type="CDD" id="cd00452">
    <property type="entry name" value="KDPG_aldolase"/>
    <property type="match status" value="1"/>
</dbReference>
<dbReference type="PROSITE" id="PS00159">
    <property type="entry name" value="ALDOLASE_KDPG_KHG_1"/>
    <property type="match status" value="1"/>
</dbReference>
<dbReference type="GO" id="GO:0008700">
    <property type="term" value="F:(R,S)-4-hydroxy-2-oxoglutarate aldolase activity"/>
    <property type="evidence" value="ECO:0007669"/>
    <property type="project" value="UniProtKB-EC"/>
</dbReference>
<evidence type="ECO:0000256" key="3">
    <source>
        <dbReference type="ARBA" id="ARBA00006906"/>
    </source>
</evidence>
<dbReference type="Gene3D" id="3.20.20.70">
    <property type="entry name" value="Aldolase class I"/>
    <property type="match status" value="1"/>
</dbReference>
<evidence type="ECO:0000313" key="10">
    <source>
        <dbReference type="Proteomes" id="UP001595791"/>
    </source>
</evidence>
<keyword evidence="8" id="KW-0119">Carbohydrate metabolism</keyword>
<evidence type="ECO:0000313" key="9">
    <source>
        <dbReference type="EMBL" id="MFC4157739.1"/>
    </source>
</evidence>
<evidence type="ECO:0000256" key="8">
    <source>
        <dbReference type="ARBA" id="ARBA00023277"/>
    </source>
</evidence>
<evidence type="ECO:0000256" key="1">
    <source>
        <dbReference type="ARBA" id="ARBA00000654"/>
    </source>
</evidence>
<evidence type="ECO:0000256" key="2">
    <source>
        <dbReference type="ARBA" id="ARBA00004736"/>
    </source>
</evidence>
<keyword evidence="6 9" id="KW-0456">Lyase</keyword>
<protein>
    <recommendedName>
        <fullName evidence="5">2-dehydro-3-deoxy-phosphogluconate aldolase</fullName>
        <ecNumber evidence="5">4.1.2.14</ecNumber>
    </recommendedName>
</protein>
<dbReference type="SUPFAM" id="SSF51569">
    <property type="entry name" value="Aldolase"/>
    <property type="match status" value="1"/>
</dbReference>
<organism evidence="9 10">
    <name type="scientific">Chitinimonas lacunae</name>
    <dbReference type="NCBI Taxonomy" id="1963018"/>
    <lineage>
        <taxon>Bacteria</taxon>
        <taxon>Pseudomonadati</taxon>
        <taxon>Pseudomonadota</taxon>
        <taxon>Betaproteobacteria</taxon>
        <taxon>Neisseriales</taxon>
        <taxon>Chitinibacteraceae</taxon>
        <taxon>Chitinimonas</taxon>
    </lineage>
</organism>
<dbReference type="InterPro" id="IPR000887">
    <property type="entry name" value="Aldlse_KDPG_KHG"/>
</dbReference>
<dbReference type="NCBIfam" id="NF004325">
    <property type="entry name" value="PRK05718.1"/>
    <property type="match status" value="1"/>
</dbReference>
<dbReference type="GO" id="GO:0008675">
    <property type="term" value="F:2-dehydro-3-deoxy-phosphogluconate aldolase activity"/>
    <property type="evidence" value="ECO:0007669"/>
    <property type="project" value="UniProtKB-EC"/>
</dbReference>
<evidence type="ECO:0000256" key="7">
    <source>
        <dbReference type="ARBA" id="ARBA00023270"/>
    </source>
</evidence>
<comment type="catalytic activity">
    <reaction evidence="1">
        <text>2-dehydro-3-deoxy-6-phospho-D-gluconate = D-glyceraldehyde 3-phosphate + pyruvate</text>
        <dbReference type="Rhea" id="RHEA:17089"/>
        <dbReference type="ChEBI" id="CHEBI:15361"/>
        <dbReference type="ChEBI" id="CHEBI:57569"/>
        <dbReference type="ChEBI" id="CHEBI:59776"/>
        <dbReference type="EC" id="4.1.2.14"/>
    </reaction>
</comment>
<comment type="similarity">
    <text evidence="3">Belongs to the KHG/KDPG aldolase family.</text>
</comment>
<reference evidence="10" key="1">
    <citation type="journal article" date="2019" name="Int. J. Syst. Evol. Microbiol.">
        <title>The Global Catalogue of Microorganisms (GCM) 10K type strain sequencing project: providing services to taxonomists for standard genome sequencing and annotation.</title>
        <authorList>
            <consortium name="The Broad Institute Genomics Platform"/>
            <consortium name="The Broad Institute Genome Sequencing Center for Infectious Disease"/>
            <person name="Wu L."/>
            <person name="Ma J."/>
        </authorList>
    </citation>
    <scope>NUCLEOTIDE SEQUENCE [LARGE SCALE GENOMIC DNA]</scope>
    <source>
        <strain evidence="10">LMG 29894</strain>
    </source>
</reference>
<evidence type="ECO:0000256" key="4">
    <source>
        <dbReference type="ARBA" id="ARBA00011233"/>
    </source>
</evidence>
<gene>
    <name evidence="9" type="primary">eda</name>
    <name evidence="9" type="ORF">ACFOW7_00075</name>
</gene>
<comment type="caution">
    <text evidence="9">The sequence shown here is derived from an EMBL/GenBank/DDBJ whole genome shotgun (WGS) entry which is preliminary data.</text>
</comment>
<dbReference type="InterPro" id="IPR031337">
    <property type="entry name" value="KDPG/KHG_AS_1"/>
</dbReference>
<name>A0ABV8MKD9_9NEIS</name>
<dbReference type="InterPro" id="IPR031338">
    <property type="entry name" value="KDPG/KHG_AS_2"/>
</dbReference>
<dbReference type="PROSITE" id="PS00160">
    <property type="entry name" value="ALDOLASE_KDPG_KHG_2"/>
    <property type="match status" value="1"/>
</dbReference>
<sequence length="209" mass="21069">MGTMTIREIMAAAPVMPVIVLDRVEDAVPLARALCAGGIRVLEVTLRTEAALAAVAAIAAEVDEAIVGVGTVTRPEQFAAARAAGARFAVTPGLTPTLAAAARASGLPLLPGVMTPSEAIAAREQGFDALKLFPAEQAGGMGMLKALYGPLPDLLFCPTGGISAATAASFLALPNVGCVGGSWLVPKEAVRAGDWAAISTLARQAAALR</sequence>
<keyword evidence="10" id="KW-1185">Reference proteome</keyword>
<evidence type="ECO:0000256" key="6">
    <source>
        <dbReference type="ARBA" id="ARBA00023239"/>
    </source>
</evidence>
<dbReference type="InterPro" id="IPR013785">
    <property type="entry name" value="Aldolase_TIM"/>
</dbReference>
<comment type="pathway">
    <text evidence="2">Carbohydrate acid metabolism; 2-dehydro-3-deoxy-D-gluconate degradation; D-glyceraldehyde 3-phosphate and pyruvate from 2-dehydro-3-deoxy-D-gluconate: step 2/2.</text>
</comment>